<evidence type="ECO:0000256" key="1">
    <source>
        <dbReference type="ARBA" id="ARBA00008814"/>
    </source>
</evidence>
<evidence type="ECO:0000259" key="2">
    <source>
        <dbReference type="PROSITE" id="PS50983"/>
    </source>
</evidence>
<dbReference type="PROSITE" id="PS50983">
    <property type="entry name" value="FE_B12_PBP"/>
    <property type="match status" value="1"/>
</dbReference>
<dbReference type="Gene3D" id="3.40.50.1980">
    <property type="entry name" value="Nitrogenase molybdenum iron protein domain"/>
    <property type="match status" value="2"/>
</dbReference>
<comment type="similarity">
    <text evidence="1">Belongs to the bacterial solute-binding protein 8 family.</text>
</comment>
<sequence length="333" mass="36340">MGKLLLKNRIIGITAAIFAVFLLGACQQEEGTSATEETGEESQDNTTEEISFTDSMDREVVLDGQPERIVVLAPEFLKLIYDLDGEAVGRMSTSGIPIPEKAEDLPELGTVNQINTEELVALSPDLVIGAPNFHADLEGIMDNSDIPFALLDMRSFDDVKEMATLMGEILGKEELAAEKLQETEEQMQAIEDKLPSGEEPSIVVLNVTPRSVSVQRANTTALEIGDLLHVNNIGKDMEASPDSQTSAPYSLETIAEKQPDYILMTIHGSEEAGKETITEDLEGNPAWSSLKAVQEGNVHIVPSEKYLSNPGFDYADTMQDMAEMVYPEVFGNE</sequence>
<dbReference type="InterPro" id="IPR050902">
    <property type="entry name" value="ABC_Transporter_SBP"/>
</dbReference>
<dbReference type="PANTHER" id="PTHR30535:SF34">
    <property type="entry name" value="MOLYBDATE-BINDING PROTEIN MOLA"/>
    <property type="match status" value="1"/>
</dbReference>
<dbReference type="PROSITE" id="PS51257">
    <property type="entry name" value="PROKAR_LIPOPROTEIN"/>
    <property type="match status" value="1"/>
</dbReference>
<protein>
    <submittedName>
        <fullName evidence="3">ABC transporter substrate-binding protein</fullName>
    </submittedName>
</protein>
<accession>A0ABQ2NRM8</accession>
<dbReference type="Pfam" id="PF01497">
    <property type="entry name" value="Peripla_BP_2"/>
    <property type="match status" value="1"/>
</dbReference>
<name>A0ABQ2NRM8_9BACI</name>
<evidence type="ECO:0000313" key="4">
    <source>
        <dbReference type="Proteomes" id="UP000641206"/>
    </source>
</evidence>
<comment type="caution">
    <text evidence="3">The sequence shown here is derived from an EMBL/GenBank/DDBJ whole genome shotgun (WGS) entry which is preliminary data.</text>
</comment>
<dbReference type="SUPFAM" id="SSF53807">
    <property type="entry name" value="Helical backbone' metal receptor"/>
    <property type="match status" value="1"/>
</dbReference>
<keyword evidence="4" id="KW-1185">Reference proteome</keyword>
<dbReference type="PANTHER" id="PTHR30535">
    <property type="entry name" value="VITAMIN B12-BINDING PROTEIN"/>
    <property type="match status" value="1"/>
</dbReference>
<evidence type="ECO:0000313" key="3">
    <source>
        <dbReference type="EMBL" id="GGP08342.1"/>
    </source>
</evidence>
<organism evidence="3 4">
    <name type="scientific">Oceanobacillus neutriphilus</name>
    <dbReference type="NCBI Taxonomy" id="531815"/>
    <lineage>
        <taxon>Bacteria</taxon>
        <taxon>Bacillati</taxon>
        <taxon>Bacillota</taxon>
        <taxon>Bacilli</taxon>
        <taxon>Bacillales</taxon>
        <taxon>Bacillaceae</taxon>
        <taxon>Oceanobacillus</taxon>
    </lineage>
</organism>
<dbReference type="Proteomes" id="UP000641206">
    <property type="component" value="Unassembled WGS sequence"/>
</dbReference>
<dbReference type="RefSeq" id="WP_188733222.1">
    <property type="nucleotide sequence ID" value="NZ_BMLW01000002.1"/>
</dbReference>
<proteinExistence type="inferred from homology"/>
<dbReference type="EMBL" id="BMLW01000002">
    <property type="protein sequence ID" value="GGP08342.1"/>
    <property type="molecule type" value="Genomic_DNA"/>
</dbReference>
<gene>
    <name evidence="3" type="ORF">GCM10011346_08000</name>
</gene>
<reference evidence="4" key="1">
    <citation type="journal article" date="2019" name="Int. J. Syst. Evol. Microbiol.">
        <title>The Global Catalogue of Microorganisms (GCM) 10K type strain sequencing project: providing services to taxonomists for standard genome sequencing and annotation.</title>
        <authorList>
            <consortium name="The Broad Institute Genomics Platform"/>
            <consortium name="The Broad Institute Genome Sequencing Center for Infectious Disease"/>
            <person name="Wu L."/>
            <person name="Ma J."/>
        </authorList>
    </citation>
    <scope>NUCLEOTIDE SEQUENCE [LARGE SCALE GENOMIC DNA]</scope>
    <source>
        <strain evidence="4">CGMCC 1.7693</strain>
    </source>
</reference>
<dbReference type="InterPro" id="IPR002491">
    <property type="entry name" value="ABC_transptr_periplasmic_BD"/>
</dbReference>
<feature type="domain" description="Fe/B12 periplasmic-binding" evidence="2">
    <location>
        <begin position="68"/>
        <end position="329"/>
    </location>
</feature>